<dbReference type="GO" id="GO:0071555">
    <property type="term" value="P:cell wall organization"/>
    <property type="evidence" value="ECO:0007669"/>
    <property type="project" value="UniProtKB-KW"/>
</dbReference>
<keyword evidence="5" id="KW-0961">Cell wall biogenesis/degradation</keyword>
<evidence type="ECO:0000256" key="3">
    <source>
        <dbReference type="ARBA" id="ARBA00023180"/>
    </source>
</evidence>
<dbReference type="GO" id="GO:0009251">
    <property type="term" value="P:glucan catabolic process"/>
    <property type="evidence" value="ECO:0007669"/>
    <property type="project" value="TreeGrafter"/>
</dbReference>
<protein>
    <recommendedName>
        <fullName evidence="7">glucan 1,3-beta-glucosidase</fullName>
        <ecNumber evidence="7">3.2.1.58</ecNumber>
    </recommendedName>
</protein>
<evidence type="ECO:0000256" key="6">
    <source>
        <dbReference type="ARBA" id="ARBA00036824"/>
    </source>
</evidence>
<dbReference type="AlphaFoldDB" id="A0A9W8IR21"/>
<evidence type="ECO:0000256" key="1">
    <source>
        <dbReference type="ARBA" id="ARBA00005641"/>
    </source>
</evidence>
<dbReference type="Proteomes" id="UP001140091">
    <property type="component" value="Unassembled WGS sequence"/>
</dbReference>
<proteinExistence type="inferred from homology"/>
<comment type="caution">
    <text evidence="8">The sequence shown here is derived from an EMBL/GenBank/DDBJ whole genome shotgun (WGS) entry which is preliminary data.</text>
</comment>
<dbReference type="InterPro" id="IPR050386">
    <property type="entry name" value="Glycosyl_hydrolase_5"/>
</dbReference>
<keyword evidence="2" id="KW-0378">Hydrolase</keyword>
<dbReference type="EC" id="3.2.1.58" evidence="7"/>
<evidence type="ECO:0000313" key="9">
    <source>
        <dbReference type="Proteomes" id="UP001140091"/>
    </source>
</evidence>
<name>A0A9W8IR21_9AGAR</name>
<dbReference type="SUPFAM" id="SSF51445">
    <property type="entry name" value="(Trans)glycosidases"/>
    <property type="match status" value="1"/>
</dbReference>
<dbReference type="GO" id="GO:0004338">
    <property type="term" value="F:glucan exo-1,3-beta-glucosidase activity"/>
    <property type="evidence" value="ECO:0007669"/>
    <property type="project" value="UniProtKB-EC"/>
</dbReference>
<sequence length="501" mass="54158">MTNRIHGVNLGGLFVLDPLASPSLFQRYPQAVDEWSLSIAMSNDPAGGGLGQIEEHYKTFITEKDIAQIAGAGLTWVRLPIGFWAIEAFPGEPFLAKTGWNYIIRVLQWCRKYGLRVNLVLQAVPGSQNGFNYGGKLGSLNFLNGVMGMANAQRTLYYIRVLTEFISQPEWVNVVPMFSILNEPLALSIGSDQLRSFYVEAHRIIREITGFGKGKGPFVGIDRGYDSSSVFNGFMNGADRVIIESHIYLAFSPVAMNSVSAGTVEQACGLGRPMDESRSDFGITVAGGFSPAFLNCGLFVNGVGYNSTYEGDCSFWENSKNWGLSLKGSLSQLVSAQMDALGDYFFYTWKIGPSTKGQVEAPLWSYQLGLQEGWIPDDPRKALGACKAVNGSYTPTWDGTYAPWMTGGEGAFVATDAAKYPWPPATIRNTGTGSPTVVLPTYTATGSPITLPAPTFTDTKGKAIVISHGSPLGRVPAPTLVAGCSYPDAWDALNVPFTQVC</sequence>
<dbReference type="OrthoDB" id="62120at2759"/>
<evidence type="ECO:0000313" key="8">
    <source>
        <dbReference type="EMBL" id="KAJ2921496.1"/>
    </source>
</evidence>
<comment type="similarity">
    <text evidence="1">Belongs to the glycosyl hydrolase 5 (cellulase A) family.</text>
</comment>
<reference evidence="8" key="1">
    <citation type="submission" date="2022-06" db="EMBL/GenBank/DDBJ databases">
        <title>Genome Sequence of Candolleomyces eurysporus.</title>
        <authorList>
            <person name="Buettner E."/>
        </authorList>
    </citation>
    <scope>NUCLEOTIDE SEQUENCE</scope>
    <source>
        <strain evidence="8">VTCC 930004</strain>
    </source>
</reference>
<dbReference type="GO" id="GO:0009986">
    <property type="term" value="C:cell surface"/>
    <property type="evidence" value="ECO:0007669"/>
    <property type="project" value="TreeGrafter"/>
</dbReference>
<evidence type="ECO:0000256" key="5">
    <source>
        <dbReference type="ARBA" id="ARBA00023316"/>
    </source>
</evidence>
<feature type="non-terminal residue" evidence="8">
    <location>
        <position position="1"/>
    </location>
</feature>
<keyword evidence="3" id="KW-0325">Glycoprotein</keyword>
<dbReference type="GO" id="GO:0005576">
    <property type="term" value="C:extracellular region"/>
    <property type="evidence" value="ECO:0007669"/>
    <property type="project" value="TreeGrafter"/>
</dbReference>
<keyword evidence="4" id="KW-0326">Glycosidase</keyword>
<accession>A0A9W8IR21</accession>
<keyword evidence="9" id="KW-1185">Reference proteome</keyword>
<gene>
    <name evidence="8" type="ORF">H1R20_g15599</name>
</gene>
<evidence type="ECO:0000256" key="2">
    <source>
        <dbReference type="ARBA" id="ARBA00022801"/>
    </source>
</evidence>
<evidence type="ECO:0000256" key="4">
    <source>
        <dbReference type="ARBA" id="ARBA00023295"/>
    </source>
</evidence>
<dbReference type="InterPro" id="IPR017853">
    <property type="entry name" value="GH"/>
</dbReference>
<evidence type="ECO:0000256" key="7">
    <source>
        <dbReference type="ARBA" id="ARBA00038929"/>
    </source>
</evidence>
<dbReference type="PANTHER" id="PTHR31297">
    <property type="entry name" value="GLUCAN ENDO-1,6-BETA-GLUCOSIDASE B"/>
    <property type="match status" value="1"/>
</dbReference>
<dbReference type="PANTHER" id="PTHR31297:SF34">
    <property type="entry name" value="GLUCAN 1,3-BETA-GLUCOSIDASE 2"/>
    <property type="match status" value="1"/>
</dbReference>
<comment type="catalytic activity">
    <reaction evidence="6">
        <text>Successive hydrolysis of beta-D-glucose units from the non-reducing ends of (1-&gt;3)-beta-D-glucans, releasing alpha-glucose.</text>
        <dbReference type="EC" id="3.2.1.58"/>
    </reaction>
</comment>
<dbReference type="Gene3D" id="3.20.20.80">
    <property type="entry name" value="Glycosidases"/>
    <property type="match status" value="1"/>
</dbReference>
<dbReference type="EMBL" id="JANBPK010001591">
    <property type="protein sequence ID" value="KAJ2921496.1"/>
    <property type="molecule type" value="Genomic_DNA"/>
</dbReference>
<organism evidence="8 9">
    <name type="scientific">Candolleomyces eurysporus</name>
    <dbReference type="NCBI Taxonomy" id="2828524"/>
    <lineage>
        <taxon>Eukaryota</taxon>
        <taxon>Fungi</taxon>
        <taxon>Dikarya</taxon>
        <taxon>Basidiomycota</taxon>
        <taxon>Agaricomycotina</taxon>
        <taxon>Agaricomycetes</taxon>
        <taxon>Agaricomycetidae</taxon>
        <taxon>Agaricales</taxon>
        <taxon>Agaricineae</taxon>
        <taxon>Psathyrellaceae</taxon>
        <taxon>Candolleomyces</taxon>
    </lineage>
</organism>